<feature type="transmembrane region" description="Helical" evidence="1">
    <location>
        <begin position="247"/>
        <end position="267"/>
    </location>
</feature>
<gene>
    <name evidence="3" type="ORF">S2091_2630</name>
</gene>
<dbReference type="GO" id="GO:0006508">
    <property type="term" value="P:proteolysis"/>
    <property type="evidence" value="ECO:0007669"/>
    <property type="project" value="UniProtKB-KW"/>
</dbReference>
<feature type="transmembrane region" description="Helical" evidence="1">
    <location>
        <begin position="223"/>
        <end position="241"/>
    </location>
</feature>
<keyword evidence="1" id="KW-1133">Transmembrane helix</keyword>
<dbReference type="Pfam" id="PF02517">
    <property type="entry name" value="Rce1-like"/>
    <property type="match status" value="1"/>
</dbReference>
<feature type="transmembrane region" description="Helical" evidence="1">
    <location>
        <begin position="131"/>
        <end position="147"/>
    </location>
</feature>
<keyword evidence="3" id="KW-0378">Hydrolase</keyword>
<dbReference type="InterPro" id="IPR003675">
    <property type="entry name" value="Rce1/LyrA-like_dom"/>
</dbReference>
<dbReference type="GO" id="GO:0004175">
    <property type="term" value="F:endopeptidase activity"/>
    <property type="evidence" value="ECO:0007669"/>
    <property type="project" value="UniProtKB-ARBA"/>
</dbReference>
<dbReference type="EMBL" id="PUGF01000012">
    <property type="protein sequence ID" value="PRC92575.1"/>
    <property type="molecule type" value="Genomic_DNA"/>
</dbReference>
<dbReference type="AlphaFoldDB" id="A0A2S9GXX5"/>
<evidence type="ECO:0000256" key="1">
    <source>
        <dbReference type="SAM" id="Phobius"/>
    </source>
</evidence>
<feature type="transmembrane region" description="Helical" evidence="1">
    <location>
        <begin position="191"/>
        <end position="211"/>
    </location>
</feature>
<comment type="caution">
    <text evidence="3">The sequence shown here is derived from an EMBL/GenBank/DDBJ whole genome shotgun (WGS) entry which is preliminary data.</text>
</comment>
<keyword evidence="3" id="KW-0645">Protease</keyword>
<feature type="transmembrane region" description="Helical" evidence="1">
    <location>
        <begin position="39"/>
        <end position="72"/>
    </location>
</feature>
<evidence type="ECO:0000313" key="3">
    <source>
        <dbReference type="EMBL" id="PRC92575.1"/>
    </source>
</evidence>
<name>A0A2S9GXX5_9BURK</name>
<keyword evidence="1" id="KW-0472">Membrane</keyword>
<keyword evidence="1" id="KW-0812">Transmembrane</keyword>
<accession>A0A2S9GXX5</accession>
<dbReference type="RefSeq" id="WP_243405416.1">
    <property type="nucleotide sequence ID" value="NZ_PUGF01000012.1"/>
</dbReference>
<reference evidence="3 4" key="1">
    <citation type="submission" date="2018-02" db="EMBL/GenBank/DDBJ databases">
        <title>Solimicrobium silvestre gen. nov., sp. nov., isolated from alpine forest soil.</title>
        <authorList>
            <person name="Margesin R."/>
            <person name="Albuquerque L."/>
            <person name="Zhang D.-C."/>
            <person name="Froufe H.J.C."/>
            <person name="Severino R."/>
            <person name="Roxo I."/>
            <person name="Egas C."/>
            <person name="Da Costa M.S."/>
        </authorList>
    </citation>
    <scope>NUCLEOTIDE SEQUENCE [LARGE SCALE GENOMIC DNA]</scope>
    <source>
        <strain evidence="3 4">S20-91</strain>
    </source>
</reference>
<feature type="transmembrane region" description="Helical" evidence="1">
    <location>
        <begin position="159"/>
        <end position="179"/>
    </location>
</feature>
<dbReference type="GO" id="GO:0080120">
    <property type="term" value="P:CAAX-box protein maturation"/>
    <property type="evidence" value="ECO:0007669"/>
    <property type="project" value="UniProtKB-ARBA"/>
</dbReference>
<keyword evidence="4" id="KW-1185">Reference proteome</keyword>
<feature type="transmembrane region" description="Helical" evidence="1">
    <location>
        <begin position="79"/>
        <end position="98"/>
    </location>
</feature>
<feature type="domain" description="CAAX prenyl protease 2/Lysostaphin resistance protein A-like" evidence="2">
    <location>
        <begin position="188"/>
        <end position="283"/>
    </location>
</feature>
<dbReference type="Proteomes" id="UP000237839">
    <property type="component" value="Unassembled WGS sequence"/>
</dbReference>
<proteinExistence type="predicted"/>
<feature type="transmembrane region" description="Helical" evidence="1">
    <location>
        <begin position="274"/>
        <end position="293"/>
    </location>
</feature>
<organism evidence="3 4">
    <name type="scientific">Solimicrobium silvestre</name>
    <dbReference type="NCBI Taxonomy" id="2099400"/>
    <lineage>
        <taxon>Bacteria</taxon>
        <taxon>Pseudomonadati</taxon>
        <taxon>Pseudomonadota</taxon>
        <taxon>Betaproteobacteria</taxon>
        <taxon>Burkholderiales</taxon>
        <taxon>Oxalobacteraceae</taxon>
        <taxon>Solimicrobium</taxon>
    </lineage>
</organism>
<sequence length="294" mass="31903">MASQTSIFITFVLLALAICSAWLKPIHINERFILPPWVLFFIASMVSGLVVGVLSPLAIVELGIFCGAAYLAQIPNQKFAQRFIFGSVTAIIALALAMHKLPGFNNPVIISSMTLSAGAATFTQYANFDKGVVGLILLAFLCSRANTLPEWAKLLKQTFPIALITTVAVLGVAIGLDYVKPDFKITQTTALFLGANLFFTVIAEEAFFRGFLQNRLSSVLTRFRYGQLIAIICSALLFGAVHAGGGITIVLLASIAGFGYAYAYYVTRRIEAPIIVHFVLNAVHFIGFTYPHLN</sequence>
<evidence type="ECO:0000259" key="2">
    <source>
        <dbReference type="Pfam" id="PF02517"/>
    </source>
</evidence>
<evidence type="ECO:0000313" key="4">
    <source>
        <dbReference type="Proteomes" id="UP000237839"/>
    </source>
</evidence>
<protein>
    <submittedName>
        <fullName evidence="3">CAAX protease self-immunity</fullName>
    </submittedName>
</protein>